<proteinExistence type="predicted"/>
<dbReference type="InterPro" id="IPR001789">
    <property type="entry name" value="Sig_transdc_resp-reg_receiver"/>
</dbReference>
<reference evidence="3" key="1">
    <citation type="journal article" date="2019" name="BMC Genomics">
        <title>A new reference genome for Sorghum bicolor reveals high levels of sequence similarity between sweet and grain genotypes: implications for the genetics of sugar metabolism.</title>
        <authorList>
            <person name="Cooper E.A."/>
            <person name="Brenton Z.W."/>
            <person name="Flinn B.S."/>
            <person name="Jenkins J."/>
            <person name="Shu S."/>
            <person name="Flowers D."/>
            <person name="Luo F."/>
            <person name="Wang Y."/>
            <person name="Xia P."/>
            <person name="Barry K."/>
            <person name="Daum C."/>
            <person name="Lipzen A."/>
            <person name="Yoshinaga Y."/>
            <person name="Schmutz J."/>
            <person name="Saski C."/>
            <person name="Vermerris W."/>
            <person name="Kresovich S."/>
        </authorList>
    </citation>
    <scope>NUCLEOTIDE SEQUENCE</scope>
</reference>
<evidence type="ECO:0000313" key="3">
    <source>
        <dbReference type="EMBL" id="KAG0547659.1"/>
    </source>
</evidence>
<evidence type="ECO:0000313" key="4">
    <source>
        <dbReference type="Proteomes" id="UP000807115"/>
    </source>
</evidence>
<dbReference type="CDD" id="cd17546">
    <property type="entry name" value="REC_hyHK_CKI1_RcsC-like"/>
    <property type="match status" value="1"/>
</dbReference>
<organism evidence="3 4">
    <name type="scientific">Sorghum bicolor</name>
    <name type="common">Sorghum</name>
    <name type="synonym">Sorghum vulgare</name>
    <dbReference type="NCBI Taxonomy" id="4558"/>
    <lineage>
        <taxon>Eukaryota</taxon>
        <taxon>Viridiplantae</taxon>
        <taxon>Streptophyta</taxon>
        <taxon>Embryophyta</taxon>
        <taxon>Tracheophyta</taxon>
        <taxon>Spermatophyta</taxon>
        <taxon>Magnoliopsida</taxon>
        <taxon>Liliopsida</taxon>
        <taxon>Poales</taxon>
        <taxon>Poaceae</taxon>
        <taxon>PACMAD clade</taxon>
        <taxon>Panicoideae</taxon>
        <taxon>Andropogonodae</taxon>
        <taxon>Andropogoneae</taxon>
        <taxon>Sorghinae</taxon>
        <taxon>Sorghum</taxon>
    </lineage>
</organism>
<evidence type="ECO:0000259" key="2">
    <source>
        <dbReference type="PROSITE" id="PS50110"/>
    </source>
</evidence>
<dbReference type="PROSITE" id="PS50110">
    <property type="entry name" value="RESPONSE_REGULATORY"/>
    <property type="match status" value="1"/>
</dbReference>
<dbReference type="InterPro" id="IPR011006">
    <property type="entry name" value="CheY-like_superfamily"/>
</dbReference>
<dbReference type="AlphaFoldDB" id="A0A921UWN2"/>
<feature type="modified residue" description="4-aspartylphosphate" evidence="1">
    <location>
        <position position="130"/>
    </location>
</feature>
<dbReference type="Gene3D" id="3.40.50.2300">
    <property type="match status" value="1"/>
</dbReference>
<comment type="caution">
    <text evidence="3">The sequence shown here is derived from an EMBL/GenBank/DDBJ whole genome shotgun (WGS) entry which is preliminary data.</text>
</comment>
<name>A0A921UWN2_SORBI</name>
<dbReference type="InterPro" id="IPR052048">
    <property type="entry name" value="ST_Response_Regulator"/>
</dbReference>
<accession>A0A921UWN2</accession>
<evidence type="ECO:0000256" key="1">
    <source>
        <dbReference type="PROSITE-ProRule" id="PRU00169"/>
    </source>
</evidence>
<gene>
    <name evidence="3" type="ORF">BDA96_01G099300</name>
</gene>
<feature type="domain" description="Response regulatory" evidence="2">
    <location>
        <begin position="75"/>
        <end position="195"/>
    </location>
</feature>
<reference evidence="3" key="2">
    <citation type="submission" date="2020-10" db="EMBL/GenBank/DDBJ databases">
        <authorList>
            <person name="Cooper E.A."/>
            <person name="Brenton Z.W."/>
            <person name="Flinn B.S."/>
            <person name="Jenkins J."/>
            <person name="Shu S."/>
            <person name="Flowers D."/>
            <person name="Luo F."/>
            <person name="Wang Y."/>
            <person name="Xia P."/>
            <person name="Barry K."/>
            <person name="Daum C."/>
            <person name="Lipzen A."/>
            <person name="Yoshinaga Y."/>
            <person name="Schmutz J."/>
            <person name="Saski C."/>
            <person name="Vermerris W."/>
            <person name="Kresovich S."/>
        </authorList>
    </citation>
    <scope>NUCLEOTIDE SEQUENCE</scope>
</reference>
<keyword evidence="1" id="KW-0597">Phosphoprotein</keyword>
<dbReference type="EMBL" id="CM027680">
    <property type="protein sequence ID" value="KAG0547659.1"/>
    <property type="molecule type" value="Genomic_DNA"/>
</dbReference>
<dbReference type="SUPFAM" id="SSF52172">
    <property type="entry name" value="CheY-like"/>
    <property type="match status" value="1"/>
</dbReference>
<dbReference type="Proteomes" id="UP000807115">
    <property type="component" value="Chromosome 1"/>
</dbReference>
<dbReference type="PANTHER" id="PTHR43228">
    <property type="entry name" value="TWO-COMPONENT RESPONSE REGULATOR"/>
    <property type="match status" value="1"/>
</dbReference>
<protein>
    <recommendedName>
        <fullName evidence="2">Response regulatory domain-containing protein</fullName>
    </recommendedName>
</protein>
<dbReference type="GO" id="GO:0000160">
    <property type="term" value="P:phosphorelay signal transduction system"/>
    <property type="evidence" value="ECO:0007669"/>
    <property type="project" value="InterPro"/>
</dbReference>
<sequence>MFLVPAGRQAGSRSHRRVVRSSTGYLNACCCRLLAGLTDTASSRLSGPGVEVWSRRRASCKAAMAGAAAERKAIRVLLVEDEEIHRVLARALLRSAVGGVELDEARTGAEAVRRVRDGGAAGAYDLIITDGKMPVMDGREATRQIRAMGVTTPIVGLSSDTFPSDVDAFLKAGADDFTPKPLSKEKLVRILAKFNLA</sequence>
<dbReference type="Pfam" id="PF00072">
    <property type="entry name" value="Response_reg"/>
    <property type="match status" value="1"/>
</dbReference>
<dbReference type="PANTHER" id="PTHR43228:SF1">
    <property type="entry name" value="TWO-COMPONENT RESPONSE REGULATOR ARR22"/>
    <property type="match status" value="1"/>
</dbReference>
<dbReference type="SMART" id="SM00448">
    <property type="entry name" value="REC"/>
    <property type="match status" value="1"/>
</dbReference>